<dbReference type="KEGG" id="tio:INP52_08050"/>
<dbReference type="Gene3D" id="3.40.50.11820">
    <property type="match status" value="1"/>
</dbReference>
<sequence>MNMKLNRKIEARDEIARAVKFVGAKIFALATKAQLLSRPTEKKLILLESFLGTRLECNPRAIYEYLCEHYPNRFSYIWAAQDPDKWADLASRPNTRVIRYRSQEHRRMACLASVLITNSPRSNDLPARKEQLQIQTWHGGGCYKKVGIATNAGLPFSRFMTRNQFSHYNYFVSSSKFFTDEVIRKQYAYSGEVIERGMPRNDRLVTNSSSERLRIRKSLGLDEMDYLVLFVPTWRDFSDDIPQVDISIVHDAFEVISDKNIIFGQRGHYFSEFSGKGFDRDLSDYRDMQGLLLACDAIISDYSSVIWDFSFTYRPCFLFTPDLAQYERDRGFDVDIHEWGFPVCESNEELAEAIRSFDAISYRVRMEKHHNDLGSFETGHACEAVAKVIEEHVRTLEQGEKQ</sequence>
<dbReference type="GO" id="GO:0019350">
    <property type="term" value="P:teichoic acid biosynthetic process"/>
    <property type="evidence" value="ECO:0007669"/>
    <property type="project" value="UniProtKB-KW"/>
</dbReference>
<dbReference type="Pfam" id="PF04464">
    <property type="entry name" value="Glyphos_transf"/>
    <property type="match status" value="1"/>
</dbReference>
<dbReference type="Proteomes" id="UP000593735">
    <property type="component" value="Chromosome"/>
</dbReference>
<dbReference type="GO" id="GO:0047355">
    <property type="term" value="F:CDP-glycerol glycerophosphotransferase activity"/>
    <property type="evidence" value="ECO:0007669"/>
    <property type="project" value="InterPro"/>
</dbReference>
<keyword evidence="8" id="KW-1185">Reference proteome</keyword>
<evidence type="ECO:0000256" key="3">
    <source>
        <dbReference type="ARBA" id="ARBA00022475"/>
    </source>
</evidence>
<dbReference type="EMBL" id="CP063767">
    <property type="protein sequence ID" value="QOY60351.1"/>
    <property type="molecule type" value="Genomic_DNA"/>
</dbReference>
<dbReference type="AlphaFoldDB" id="A0A7S7M7T2"/>
<evidence type="ECO:0000256" key="2">
    <source>
        <dbReference type="ARBA" id="ARBA00010488"/>
    </source>
</evidence>
<dbReference type="InterPro" id="IPR043148">
    <property type="entry name" value="TagF_C"/>
</dbReference>
<reference evidence="7 8" key="1">
    <citation type="submission" date="2020-10" db="EMBL/GenBank/DDBJ databases">
        <title>Olsenella immobilis sp.nov., isolated from the mud in a fermentation cellar used for the production of Chinese strong-flavoured liquor.</title>
        <authorList>
            <person name="Lu L."/>
        </authorList>
    </citation>
    <scope>NUCLEOTIDE SEQUENCE [LARGE SCALE GENOMIC DNA]</scope>
    <source>
        <strain evidence="7 8">LZLJ-2</strain>
    </source>
</reference>
<evidence type="ECO:0000256" key="1">
    <source>
        <dbReference type="ARBA" id="ARBA00004202"/>
    </source>
</evidence>
<dbReference type="PANTHER" id="PTHR37316">
    <property type="entry name" value="TEICHOIC ACID GLYCEROL-PHOSPHATE PRIMASE"/>
    <property type="match status" value="1"/>
</dbReference>
<gene>
    <name evidence="7" type="ORF">INP52_08050</name>
</gene>
<dbReference type="InterPro" id="IPR007554">
    <property type="entry name" value="Glycerophosphate_synth"/>
</dbReference>
<evidence type="ECO:0000256" key="4">
    <source>
        <dbReference type="ARBA" id="ARBA00022679"/>
    </source>
</evidence>
<dbReference type="SUPFAM" id="SSF53756">
    <property type="entry name" value="UDP-Glycosyltransferase/glycogen phosphorylase"/>
    <property type="match status" value="1"/>
</dbReference>
<dbReference type="Gene3D" id="3.40.50.12580">
    <property type="match status" value="1"/>
</dbReference>
<accession>A0A7S7M7T2</accession>
<comment type="similarity">
    <text evidence="2">Belongs to the CDP-glycerol glycerophosphotransferase family.</text>
</comment>
<evidence type="ECO:0000256" key="6">
    <source>
        <dbReference type="ARBA" id="ARBA00023136"/>
    </source>
</evidence>
<comment type="subcellular location">
    <subcellularLocation>
        <location evidence="1">Cell membrane</location>
        <topology evidence="1">Peripheral membrane protein</topology>
    </subcellularLocation>
</comment>
<organism evidence="7 8">
    <name type="scientific">Thermophilibacter immobilis</name>
    <dbReference type="NCBI Taxonomy" id="2779519"/>
    <lineage>
        <taxon>Bacteria</taxon>
        <taxon>Bacillati</taxon>
        <taxon>Actinomycetota</taxon>
        <taxon>Coriobacteriia</taxon>
        <taxon>Coriobacteriales</taxon>
        <taxon>Atopobiaceae</taxon>
        <taxon>Thermophilibacter</taxon>
    </lineage>
</organism>
<evidence type="ECO:0000313" key="7">
    <source>
        <dbReference type="EMBL" id="QOY60351.1"/>
    </source>
</evidence>
<keyword evidence="6" id="KW-0472">Membrane</keyword>
<dbReference type="PANTHER" id="PTHR37316:SF3">
    <property type="entry name" value="TEICHOIC ACID GLYCEROL-PHOSPHATE TRANSFERASE"/>
    <property type="match status" value="1"/>
</dbReference>
<dbReference type="RefSeq" id="WP_194370707.1">
    <property type="nucleotide sequence ID" value="NZ_CP063767.1"/>
</dbReference>
<evidence type="ECO:0000256" key="5">
    <source>
        <dbReference type="ARBA" id="ARBA00022944"/>
    </source>
</evidence>
<keyword evidence="4 7" id="KW-0808">Transferase</keyword>
<proteinExistence type="inferred from homology"/>
<dbReference type="InterPro" id="IPR043149">
    <property type="entry name" value="TagF_N"/>
</dbReference>
<dbReference type="InterPro" id="IPR051612">
    <property type="entry name" value="Teichoic_Acid_Biosynth"/>
</dbReference>
<protein>
    <submittedName>
        <fullName evidence="7">CDP-glycerol glycerophosphotransferase family protein</fullName>
    </submittedName>
</protein>
<dbReference type="GO" id="GO:0005886">
    <property type="term" value="C:plasma membrane"/>
    <property type="evidence" value="ECO:0007669"/>
    <property type="project" value="UniProtKB-SubCell"/>
</dbReference>
<evidence type="ECO:0000313" key="8">
    <source>
        <dbReference type="Proteomes" id="UP000593735"/>
    </source>
</evidence>
<keyword evidence="5" id="KW-0777">Teichoic acid biosynthesis</keyword>
<name>A0A7S7M7T2_9ACTN</name>
<keyword evidence="3" id="KW-1003">Cell membrane</keyword>